<evidence type="ECO:0000313" key="2">
    <source>
        <dbReference type="EMBL" id="KAK5046964.1"/>
    </source>
</evidence>
<organism evidence="2 3">
    <name type="scientific">Exophiala bonariae</name>
    <dbReference type="NCBI Taxonomy" id="1690606"/>
    <lineage>
        <taxon>Eukaryota</taxon>
        <taxon>Fungi</taxon>
        <taxon>Dikarya</taxon>
        <taxon>Ascomycota</taxon>
        <taxon>Pezizomycotina</taxon>
        <taxon>Eurotiomycetes</taxon>
        <taxon>Chaetothyriomycetidae</taxon>
        <taxon>Chaetothyriales</taxon>
        <taxon>Herpotrichiellaceae</taxon>
        <taxon>Exophiala</taxon>
    </lineage>
</organism>
<feature type="region of interest" description="Disordered" evidence="1">
    <location>
        <begin position="1"/>
        <end position="22"/>
    </location>
</feature>
<feature type="compositionally biased region" description="Polar residues" evidence="1">
    <location>
        <begin position="11"/>
        <end position="22"/>
    </location>
</feature>
<dbReference type="EMBL" id="JAVRRD010000028">
    <property type="protein sequence ID" value="KAK5046964.1"/>
    <property type="molecule type" value="Genomic_DNA"/>
</dbReference>
<accession>A0AAV9MZ21</accession>
<protein>
    <submittedName>
        <fullName evidence="2">Uncharacterized protein</fullName>
    </submittedName>
</protein>
<gene>
    <name evidence="2" type="ORF">LTR84_007318</name>
</gene>
<keyword evidence="3" id="KW-1185">Reference proteome</keyword>
<comment type="caution">
    <text evidence="2">The sequence shown here is derived from an EMBL/GenBank/DDBJ whole genome shotgun (WGS) entry which is preliminary data.</text>
</comment>
<dbReference type="RefSeq" id="XP_064702537.1">
    <property type="nucleotide sequence ID" value="XM_064850871.1"/>
</dbReference>
<evidence type="ECO:0000313" key="3">
    <source>
        <dbReference type="Proteomes" id="UP001358417"/>
    </source>
</evidence>
<sequence length="268" mass="28797">MAGQSDALGDSDQQGTSKDQVRPSSSSLLVYIVAPHTSQTIPLLHTILAKRMSDSAAAIDLLKKVQLLQFFDLAGLVESIGEVNESVYQLSQAMPGSHRAFASSSSTDQDLRTIVLIEGLAPTLTAAQRRSGIVWVHALLAGLIRSITQLSQLTARPLVLISVFVGVQLAGQPGNEIKSLERDGQGIPLESAFSGPNGEEYRLLCGSASLSRALEASLDRLIHVGDALGRVPARQRHQRFPGQYVVEVIKDRIGSTSGLWTTWKVPKP</sequence>
<dbReference type="Proteomes" id="UP001358417">
    <property type="component" value="Unassembled WGS sequence"/>
</dbReference>
<name>A0AAV9MZ21_9EURO</name>
<evidence type="ECO:0000256" key="1">
    <source>
        <dbReference type="SAM" id="MobiDB-lite"/>
    </source>
</evidence>
<dbReference type="AlphaFoldDB" id="A0AAV9MZ21"/>
<reference evidence="2 3" key="1">
    <citation type="submission" date="2023-08" db="EMBL/GenBank/DDBJ databases">
        <title>Black Yeasts Isolated from many extreme environments.</title>
        <authorList>
            <person name="Coleine C."/>
            <person name="Stajich J.E."/>
            <person name="Selbmann L."/>
        </authorList>
    </citation>
    <scope>NUCLEOTIDE SEQUENCE [LARGE SCALE GENOMIC DNA]</scope>
    <source>
        <strain evidence="2 3">CCFEE 5792</strain>
    </source>
</reference>
<proteinExistence type="predicted"/>
<dbReference type="GeneID" id="89975484"/>